<evidence type="ECO:0000313" key="3">
    <source>
        <dbReference type="Proteomes" id="UP001595907"/>
    </source>
</evidence>
<dbReference type="EMBL" id="JBHSCZ010000001">
    <property type="protein sequence ID" value="MFC4261935.1"/>
    <property type="molecule type" value="Genomic_DNA"/>
</dbReference>
<evidence type="ECO:0000256" key="1">
    <source>
        <dbReference type="SAM" id="MobiDB-lite"/>
    </source>
</evidence>
<gene>
    <name evidence="2" type="ORF">ACFOWM_03530</name>
</gene>
<comment type="caution">
    <text evidence="2">The sequence shown here is derived from an EMBL/GenBank/DDBJ whole genome shotgun (WGS) entry which is preliminary data.</text>
</comment>
<name>A0ABV8QNT9_9BACT</name>
<sequence length="148" mass="15471">MPNYPNISSTLGWNEEPDTTEGLFLQPEEAATIESTLAANATAIQDHVTATAKLNETITANTARISALEDAAATDATTIQAHTERIAELEAENAKLNGKSSGKTGTSLSTPADENADPKGAKTGVRFDDPEHPANKAALAMGIPLQRS</sequence>
<dbReference type="Proteomes" id="UP001595907">
    <property type="component" value="Unassembled WGS sequence"/>
</dbReference>
<proteinExistence type="predicted"/>
<feature type="compositionally biased region" description="Basic and acidic residues" evidence="1">
    <location>
        <begin position="116"/>
        <end position="134"/>
    </location>
</feature>
<dbReference type="RefSeq" id="WP_379707135.1">
    <property type="nucleotide sequence ID" value="NZ_JBHSCZ010000001.1"/>
</dbReference>
<protein>
    <submittedName>
        <fullName evidence="2">Uncharacterized protein</fullName>
    </submittedName>
</protein>
<accession>A0ABV8QNT9</accession>
<feature type="region of interest" description="Disordered" evidence="1">
    <location>
        <begin position="91"/>
        <end position="148"/>
    </location>
</feature>
<organism evidence="2 3">
    <name type="scientific">Ferruginibacter yonginensis</name>
    <dbReference type="NCBI Taxonomy" id="1310416"/>
    <lineage>
        <taxon>Bacteria</taxon>
        <taxon>Pseudomonadati</taxon>
        <taxon>Bacteroidota</taxon>
        <taxon>Chitinophagia</taxon>
        <taxon>Chitinophagales</taxon>
        <taxon>Chitinophagaceae</taxon>
        <taxon>Ferruginibacter</taxon>
    </lineage>
</organism>
<feature type="compositionally biased region" description="Low complexity" evidence="1">
    <location>
        <begin position="95"/>
        <end position="110"/>
    </location>
</feature>
<keyword evidence="3" id="KW-1185">Reference proteome</keyword>
<evidence type="ECO:0000313" key="2">
    <source>
        <dbReference type="EMBL" id="MFC4261935.1"/>
    </source>
</evidence>
<reference evidence="3" key="1">
    <citation type="journal article" date="2019" name="Int. J. Syst. Evol. Microbiol.">
        <title>The Global Catalogue of Microorganisms (GCM) 10K type strain sequencing project: providing services to taxonomists for standard genome sequencing and annotation.</title>
        <authorList>
            <consortium name="The Broad Institute Genomics Platform"/>
            <consortium name="The Broad Institute Genome Sequencing Center for Infectious Disease"/>
            <person name="Wu L."/>
            <person name="Ma J."/>
        </authorList>
    </citation>
    <scope>NUCLEOTIDE SEQUENCE [LARGE SCALE GENOMIC DNA]</scope>
    <source>
        <strain evidence="3">CECT 8289</strain>
    </source>
</reference>